<gene>
    <name evidence="1" type="ORF">CDAR_56891</name>
</gene>
<evidence type="ECO:0000313" key="2">
    <source>
        <dbReference type="Proteomes" id="UP001054837"/>
    </source>
</evidence>
<organism evidence="1 2">
    <name type="scientific">Caerostris darwini</name>
    <dbReference type="NCBI Taxonomy" id="1538125"/>
    <lineage>
        <taxon>Eukaryota</taxon>
        <taxon>Metazoa</taxon>
        <taxon>Ecdysozoa</taxon>
        <taxon>Arthropoda</taxon>
        <taxon>Chelicerata</taxon>
        <taxon>Arachnida</taxon>
        <taxon>Araneae</taxon>
        <taxon>Araneomorphae</taxon>
        <taxon>Entelegynae</taxon>
        <taxon>Araneoidea</taxon>
        <taxon>Araneidae</taxon>
        <taxon>Caerostris</taxon>
    </lineage>
</organism>
<dbReference type="EMBL" id="BPLQ01007194">
    <property type="protein sequence ID" value="GIY28612.1"/>
    <property type="molecule type" value="Genomic_DNA"/>
</dbReference>
<protein>
    <submittedName>
        <fullName evidence="1">Uncharacterized protein</fullName>
    </submittedName>
</protein>
<comment type="caution">
    <text evidence="1">The sequence shown here is derived from an EMBL/GenBank/DDBJ whole genome shotgun (WGS) entry which is preliminary data.</text>
</comment>
<name>A0AAV4S4V6_9ARAC</name>
<proteinExistence type="predicted"/>
<keyword evidence="2" id="KW-1185">Reference proteome</keyword>
<accession>A0AAV4S4V6</accession>
<dbReference type="Proteomes" id="UP001054837">
    <property type="component" value="Unassembled WGS sequence"/>
</dbReference>
<sequence>MMTRRFLLFIGGESKKVPLPKWRDSISRFGLTALVDQRKKRERSERRNNEAKYFVPGNSLQGKKFIGDRNIARALFIFKQICLWGVIKTYDTVVPS</sequence>
<reference evidence="1 2" key="1">
    <citation type="submission" date="2021-06" db="EMBL/GenBank/DDBJ databases">
        <title>Caerostris darwini draft genome.</title>
        <authorList>
            <person name="Kono N."/>
            <person name="Arakawa K."/>
        </authorList>
    </citation>
    <scope>NUCLEOTIDE SEQUENCE [LARGE SCALE GENOMIC DNA]</scope>
</reference>
<dbReference type="AlphaFoldDB" id="A0AAV4S4V6"/>
<evidence type="ECO:0000313" key="1">
    <source>
        <dbReference type="EMBL" id="GIY28612.1"/>
    </source>
</evidence>